<keyword evidence="3" id="KW-1185">Reference proteome</keyword>
<protein>
    <submittedName>
        <fullName evidence="2">Uncharacterized protein</fullName>
    </submittedName>
</protein>
<evidence type="ECO:0000313" key="3">
    <source>
        <dbReference type="Proteomes" id="UP000447434"/>
    </source>
</evidence>
<gene>
    <name evidence="2" type="ORF">Lalb_Chr24g0401441</name>
</gene>
<dbReference type="Proteomes" id="UP000447434">
    <property type="component" value="Chromosome 24"/>
</dbReference>
<evidence type="ECO:0000256" key="1">
    <source>
        <dbReference type="SAM" id="SignalP"/>
    </source>
</evidence>
<comment type="caution">
    <text evidence="2">The sequence shown here is derived from an EMBL/GenBank/DDBJ whole genome shotgun (WGS) entry which is preliminary data.</text>
</comment>
<accession>A0A6A4MS56</accession>
<sequence>MRTIPPATSWWRVRFSFLLNHFRCRCLIGCQVILKHSTLVHRGRKINNFLVPKHALQLGHQTRFKLRALGPPVHLKFGVGTKPGKFFKLGRIIPNRHVSLLQLQKFHFLLPLQVSRKVLKKEFLLECNPGDQLPFRFPLAPSKFPPVFGLLHQHISGICQLLSLRTAHGSEDPLHSLDPLNCSIRSKSPVELTGVPPAKFI</sequence>
<dbReference type="AlphaFoldDB" id="A0A6A4MS56"/>
<feature type="chain" id="PRO_5025411792" evidence="1">
    <location>
        <begin position="27"/>
        <end position="201"/>
    </location>
</feature>
<feature type="signal peptide" evidence="1">
    <location>
        <begin position="1"/>
        <end position="26"/>
    </location>
</feature>
<reference evidence="3" key="1">
    <citation type="journal article" date="2020" name="Nat. Commun.">
        <title>Genome sequence of the cluster root forming white lupin.</title>
        <authorList>
            <person name="Hufnagel B."/>
            <person name="Marques A."/>
            <person name="Soriano A."/>
            <person name="Marques L."/>
            <person name="Divol F."/>
            <person name="Doumas P."/>
            <person name="Sallet E."/>
            <person name="Mancinotti D."/>
            <person name="Carrere S."/>
            <person name="Marande W."/>
            <person name="Arribat S."/>
            <person name="Keller J."/>
            <person name="Huneau C."/>
            <person name="Blein T."/>
            <person name="Aime D."/>
            <person name="Laguerre M."/>
            <person name="Taylor J."/>
            <person name="Schubert V."/>
            <person name="Nelson M."/>
            <person name="Geu-Flores F."/>
            <person name="Crespi M."/>
            <person name="Gallardo-Guerrero K."/>
            <person name="Delaux P.-M."/>
            <person name="Salse J."/>
            <person name="Berges H."/>
            <person name="Guyot R."/>
            <person name="Gouzy J."/>
            <person name="Peret B."/>
        </authorList>
    </citation>
    <scope>NUCLEOTIDE SEQUENCE [LARGE SCALE GENOMIC DNA]</scope>
    <source>
        <strain evidence="3">cv. Amiga</strain>
    </source>
</reference>
<proteinExistence type="predicted"/>
<keyword evidence="1" id="KW-0732">Signal</keyword>
<organism evidence="2 3">
    <name type="scientific">Lupinus albus</name>
    <name type="common">White lupine</name>
    <name type="synonym">Lupinus termis</name>
    <dbReference type="NCBI Taxonomy" id="3870"/>
    <lineage>
        <taxon>Eukaryota</taxon>
        <taxon>Viridiplantae</taxon>
        <taxon>Streptophyta</taxon>
        <taxon>Embryophyta</taxon>
        <taxon>Tracheophyta</taxon>
        <taxon>Spermatophyta</taxon>
        <taxon>Magnoliopsida</taxon>
        <taxon>eudicotyledons</taxon>
        <taxon>Gunneridae</taxon>
        <taxon>Pentapetalae</taxon>
        <taxon>rosids</taxon>
        <taxon>fabids</taxon>
        <taxon>Fabales</taxon>
        <taxon>Fabaceae</taxon>
        <taxon>Papilionoideae</taxon>
        <taxon>50 kb inversion clade</taxon>
        <taxon>genistoids sensu lato</taxon>
        <taxon>core genistoids</taxon>
        <taxon>Genisteae</taxon>
        <taxon>Lupinus</taxon>
    </lineage>
</organism>
<evidence type="ECO:0000313" key="2">
    <source>
        <dbReference type="EMBL" id="KAE9586386.1"/>
    </source>
</evidence>
<name>A0A6A4MS56_LUPAL</name>
<dbReference type="EMBL" id="WOCE01000024">
    <property type="protein sequence ID" value="KAE9586386.1"/>
    <property type="molecule type" value="Genomic_DNA"/>
</dbReference>